<evidence type="ECO:0000259" key="2">
    <source>
        <dbReference type="PROSITE" id="PS50965"/>
    </source>
</evidence>
<protein>
    <submittedName>
        <fullName evidence="3">NERD domain-containing protein</fullName>
    </submittedName>
</protein>
<gene>
    <name evidence="3" type="ORF">E6C64_04760</name>
</gene>
<comment type="caution">
    <text evidence="3">The sequence shown here is derived from an EMBL/GenBank/DDBJ whole genome shotgun (WGS) entry which is preliminary data.</text>
</comment>
<keyword evidence="1" id="KW-1133">Transmembrane helix</keyword>
<feature type="transmembrane region" description="Helical" evidence="1">
    <location>
        <begin position="259"/>
        <end position="282"/>
    </location>
</feature>
<sequence>MGVRMVRSVREQGDVIAAPRLSDRPAAYGLIRECLQINDAGAQPSQLASFIGVRPLSRKAHTWYAGVLGELAVAELLLTLGPEWRIFHSVPVGVGENDIDHLLIGPGGVFAMNTKHHRGAKVWVAGPSVLVNGQKVGYVQKAETEARRVSDCLRDSLRSAAVPVTPVVVLVGPRKLTVRTAPREVSFVRDEQLLDWLREQPTVLSAHEIEAIAAGADLYTTWHSRPESLDATLQVTARFDRLRAEVAAADRRWRGTQRAIQIAGMGVVAIAAMGAFAAFFLLV</sequence>
<feature type="domain" description="NERD" evidence="2">
    <location>
        <begin position="65"/>
        <end position="177"/>
    </location>
</feature>
<dbReference type="Pfam" id="PF08378">
    <property type="entry name" value="NERD"/>
    <property type="match status" value="1"/>
</dbReference>
<evidence type="ECO:0000313" key="3">
    <source>
        <dbReference type="EMBL" id="THG32333.1"/>
    </source>
</evidence>
<evidence type="ECO:0000256" key="1">
    <source>
        <dbReference type="SAM" id="Phobius"/>
    </source>
</evidence>
<keyword evidence="1" id="KW-0812">Transmembrane</keyword>
<keyword evidence="4" id="KW-1185">Reference proteome</keyword>
<keyword evidence="1" id="KW-0472">Membrane</keyword>
<dbReference type="Proteomes" id="UP000309133">
    <property type="component" value="Unassembled WGS sequence"/>
</dbReference>
<accession>A0A4S4FP59</accession>
<reference evidence="3 4" key="1">
    <citation type="submission" date="2019-04" db="EMBL/GenBank/DDBJ databases">
        <authorList>
            <person name="Jiang L."/>
        </authorList>
    </citation>
    <scope>NUCLEOTIDE SEQUENCE [LARGE SCALE GENOMIC DNA]</scope>
    <source>
        <strain evidence="3 4">YIM 131853</strain>
    </source>
</reference>
<dbReference type="EMBL" id="SSSM01000002">
    <property type="protein sequence ID" value="THG32333.1"/>
    <property type="molecule type" value="Genomic_DNA"/>
</dbReference>
<dbReference type="PROSITE" id="PS50965">
    <property type="entry name" value="NERD"/>
    <property type="match status" value="1"/>
</dbReference>
<dbReference type="AlphaFoldDB" id="A0A4S4FP59"/>
<name>A0A4S4FP59_9MICO</name>
<proteinExistence type="predicted"/>
<dbReference type="InterPro" id="IPR011528">
    <property type="entry name" value="NERD"/>
</dbReference>
<organism evidence="3 4">
    <name type="scientific">Naasia lichenicola</name>
    <dbReference type="NCBI Taxonomy" id="2565933"/>
    <lineage>
        <taxon>Bacteria</taxon>
        <taxon>Bacillati</taxon>
        <taxon>Actinomycetota</taxon>
        <taxon>Actinomycetes</taxon>
        <taxon>Micrococcales</taxon>
        <taxon>Microbacteriaceae</taxon>
        <taxon>Naasia</taxon>
    </lineage>
</organism>
<evidence type="ECO:0000313" key="4">
    <source>
        <dbReference type="Proteomes" id="UP000309133"/>
    </source>
</evidence>